<keyword evidence="1" id="KW-0812">Transmembrane</keyword>
<reference evidence="3 4" key="1">
    <citation type="journal article" date="2015" name="Nature">
        <title>rRNA introns, odd ribosomes, and small enigmatic genomes across a large radiation of phyla.</title>
        <authorList>
            <person name="Brown C.T."/>
            <person name="Hug L.A."/>
            <person name="Thomas B.C."/>
            <person name="Sharon I."/>
            <person name="Castelle C.J."/>
            <person name="Singh A."/>
            <person name="Wilkins M.J."/>
            <person name="Williams K.H."/>
            <person name="Banfield J.F."/>
        </authorList>
    </citation>
    <scope>NUCLEOTIDE SEQUENCE [LARGE SCALE GENOMIC DNA]</scope>
</reference>
<organism evidence="3 4">
    <name type="scientific">Candidatus Falkowbacteria bacterium GW2011_GWF2_39_8</name>
    <dbReference type="NCBI Taxonomy" id="1618642"/>
    <lineage>
        <taxon>Bacteria</taxon>
        <taxon>Candidatus Falkowiibacteriota</taxon>
    </lineage>
</organism>
<dbReference type="AlphaFoldDB" id="A0A0G0Q503"/>
<evidence type="ECO:0000313" key="3">
    <source>
        <dbReference type="EMBL" id="KKR32451.1"/>
    </source>
</evidence>
<feature type="chain" id="PRO_5002534060" evidence="2">
    <location>
        <begin position="31"/>
        <end position="138"/>
    </location>
</feature>
<evidence type="ECO:0000256" key="1">
    <source>
        <dbReference type="SAM" id="Phobius"/>
    </source>
</evidence>
<gene>
    <name evidence="3" type="ORF">UT64_C0034G0007</name>
</gene>
<protein>
    <submittedName>
        <fullName evidence="3">Uncharacterized protein</fullName>
    </submittedName>
</protein>
<comment type="caution">
    <text evidence="3">The sequence shown here is derived from an EMBL/GenBank/DDBJ whole genome shotgun (WGS) entry which is preliminary data.</text>
</comment>
<keyword evidence="1" id="KW-1133">Transmembrane helix</keyword>
<accession>A0A0G0Q503</accession>
<dbReference type="Proteomes" id="UP000034137">
    <property type="component" value="Unassembled WGS sequence"/>
</dbReference>
<dbReference type="Pfam" id="PF18895">
    <property type="entry name" value="T4SS_pilin"/>
    <property type="match status" value="1"/>
</dbReference>
<sequence>MKKMLKQMTAFAAVLVIVSPVFLLSAPANALDVNDAFGGDTTRQNIETNLGLGNGNKGPQEIAASIINVALGFLGIIAVVLILIAGFQWMTAGGDTGKVDSAKKTLGAALIGLVIILAAWGIANYVLKNLINATGTNT</sequence>
<feature type="signal peptide" evidence="2">
    <location>
        <begin position="1"/>
        <end position="30"/>
    </location>
</feature>
<feature type="transmembrane region" description="Helical" evidence="1">
    <location>
        <begin position="106"/>
        <end position="127"/>
    </location>
</feature>
<evidence type="ECO:0000256" key="2">
    <source>
        <dbReference type="SAM" id="SignalP"/>
    </source>
</evidence>
<evidence type="ECO:0000313" key="4">
    <source>
        <dbReference type="Proteomes" id="UP000034137"/>
    </source>
</evidence>
<dbReference type="EMBL" id="LBXO01000034">
    <property type="protein sequence ID" value="KKR32451.1"/>
    <property type="molecule type" value="Genomic_DNA"/>
</dbReference>
<keyword evidence="1" id="KW-0472">Membrane</keyword>
<name>A0A0G0Q503_9BACT</name>
<feature type="transmembrane region" description="Helical" evidence="1">
    <location>
        <begin position="62"/>
        <end position="85"/>
    </location>
</feature>
<keyword evidence="2" id="KW-0732">Signal</keyword>
<dbReference type="InterPro" id="IPR043993">
    <property type="entry name" value="T4SS_pilin"/>
</dbReference>
<proteinExistence type="predicted"/>